<comment type="caution">
    <text evidence="7">The sequence shown here is derived from an EMBL/GenBank/DDBJ whole genome shotgun (WGS) entry which is preliminary data.</text>
</comment>
<dbReference type="InterPro" id="IPR001005">
    <property type="entry name" value="SANT/Myb"/>
</dbReference>
<dbReference type="InterPro" id="IPR017930">
    <property type="entry name" value="Myb_dom"/>
</dbReference>
<dbReference type="NCBIfam" id="TIGR01557">
    <property type="entry name" value="myb_SHAQKYF"/>
    <property type="match status" value="1"/>
</dbReference>
<dbReference type="EMBL" id="BQKI01000015">
    <property type="protein sequence ID" value="GJN07975.1"/>
    <property type="molecule type" value="Genomic_DNA"/>
</dbReference>
<name>A0AAV5DD90_ELECO</name>
<proteinExistence type="predicted"/>
<dbReference type="PROSITE" id="PS51294">
    <property type="entry name" value="HTH_MYB"/>
    <property type="match status" value="1"/>
</dbReference>
<evidence type="ECO:0000256" key="5">
    <source>
        <dbReference type="SAM" id="MobiDB-lite"/>
    </source>
</evidence>
<gene>
    <name evidence="7" type="primary">ga25856</name>
    <name evidence="7" type="ORF">PR202_ga25856</name>
</gene>
<evidence type="ECO:0000256" key="3">
    <source>
        <dbReference type="ARBA" id="ARBA00023163"/>
    </source>
</evidence>
<dbReference type="SUPFAM" id="SSF46689">
    <property type="entry name" value="Homeodomain-like"/>
    <property type="match status" value="1"/>
</dbReference>
<dbReference type="PANTHER" id="PTHR31499:SF80">
    <property type="entry name" value="HTH MYB-TYPE DOMAIN-CONTAINING PROTEIN"/>
    <property type="match status" value="1"/>
</dbReference>
<evidence type="ECO:0000259" key="6">
    <source>
        <dbReference type="PROSITE" id="PS51294"/>
    </source>
</evidence>
<dbReference type="InterPro" id="IPR009057">
    <property type="entry name" value="Homeodomain-like_sf"/>
</dbReference>
<dbReference type="AlphaFoldDB" id="A0AAV5DD90"/>
<evidence type="ECO:0000256" key="4">
    <source>
        <dbReference type="ARBA" id="ARBA00023242"/>
    </source>
</evidence>
<dbReference type="InterPro" id="IPR046955">
    <property type="entry name" value="PHR1-like"/>
</dbReference>
<dbReference type="InterPro" id="IPR025756">
    <property type="entry name" value="Myb_CC_LHEQLE"/>
</dbReference>
<evidence type="ECO:0000313" key="8">
    <source>
        <dbReference type="Proteomes" id="UP001054889"/>
    </source>
</evidence>
<accession>A0AAV5DD90</accession>
<sequence length="467" mass="51116">MSSSLPIMPNTMKESFPGPHNPQHIPMSRQLPDVSIPFCHAALQTATLHPRDGVIGSSYSGYCASPHDSVSNLGRQSIVASFISQSSNVEVIQSPSDNTLGTQTEAVWFPSSMDLLPGYIDNVVAPDNQIQSNSSIMASDENANQNEWWAEIMNDDWKDIVDATATDSQTKSASFLSGEICPVASPPNSNNASATKQRMRWTPELHECFVDAVNQLGGSEKATPKGVLKLMKVDALTIYHVKSHLQKYRTARYKPDLLEGTSEKRTTNEELSLDLKTSMDLTEALRLQMEVQKRLHEQFEIQRKLQLRIEEQGKYLQMMFEKQCKSSTEKVQDQSSGDAAHDLSHSVNKDGGAAVDQNRTREEPDVSKSIKAQPWAPHLSSAHATPSARARVVLARRPVPAQPPASPVVLERRPVSAQPPAGIVVLEHRPAPTQSPASTAVLACHRPCALGSLARLTAAPRAHPARP</sequence>
<keyword evidence="4" id="KW-0539">Nucleus</keyword>
<keyword evidence="3" id="KW-0804">Transcription</keyword>
<feature type="region of interest" description="Disordered" evidence="5">
    <location>
        <begin position="326"/>
        <end position="389"/>
    </location>
</feature>
<reference evidence="7" key="2">
    <citation type="submission" date="2021-12" db="EMBL/GenBank/DDBJ databases">
        <title>Resequencing data analysis of finger millet.</title>
        <authorList>
            <person name="Hatakeyama M."/>
            <person name="Aluri S."/>
            <person name="Balachadran M.T."/>
            <person name="Sivarajan S.R."/>
            <person name="Poveda L."/>
            <person name="Shimizu-Inatsugi R."/>
            <person name="Schlapbach R."/>
            <person name="Sreeman S.M."/>
            <person name="Shimizu K.K."/>
        </authorList>
    </citation>
    <scope>NUCLEOTIDE SEQUENCE</scope>
</reference>
<organism evidence="7 8">
    <name type="scientific">Eleusine coracana subsp. coracana</name>
    <dbReference type="NCBI Taxonomy" id="191504"/>
    <lineage>
        <taxon>Eukaryota</taxon>
        <taxon>Viridiplantae</taxon>
        <taxon>Streptophyta</taxon>
        <taxon>Embryophyta</taxon>
        <taxon>Tracheophyta</taxon>
        <taxon>Spermatophyta</taxon>
        <taxon>Magnoliopsida</taxon>
        <taxon>Liliopsida</taxon>
        <taxon>Poales</taxon>
        <taxon>Poaceae</taxon>
        <taxon>PACMAD clade</taxon>
        <taxon>Chloridoideae</taxon>
        <taxon>Cynodonteae</taxon>
        <taxon>Eleusininae</taxon>
        <taxon>Eleusine</taxon>
    </lineage>
</organism>
<dbReference type="GO" id="GO:0003677">
    <property type="term" value="F:DNA binding"/>
    <property type="evidence" value="ECO:0007669"/>
    <property type="project" value="UniProtKB-KW"/>
</dbReference>
<evidence type="ECO:0000313" key="7">
    <source>
        <dbReference type="EMBL" id="GJN07975.1"/>
    </source>
</evidence>
<evidence type="ECO:0000256" key="1">
    <source>
        <dbReference type="ARBA" id="ARBA00023015"/>
    </source>
</evidence>
<reference evidence="7" key="1">
    <citation type="journal article" date="2018" name="DNA Res.">
        <title>Multiple hybrid de novo genome assembly of finger millet, an orphan allotetraploid crop.</title>
        <authorList>
            <person name="Hatakeyama M."/>
            <person name="Aluri S."/>
            <person name="Balachadran M.T."/>
            <person name="Sivarajan S.R."/>
            <person name="Patrignani A."/>
            <person name="Gruter S."/>
            <person name="Poveda L."/>
            <person name="Shimizu-Inatsugi R."/>
            <person name="Baeten J."/>
            <person name="Francoijs K.J."/>
            <person name="Nataraja K.N."/>
            <person name="Reddy Y.A.N."/>
            <person name="Phadnis S."/>
            <person name="Ravikumar R.L."/>
            <person name="Schlapbach R."/>
            <person name="Sreeman S.M."/>
            <person name="Shimizu K.K."/>
        </authorList>
    </citation>
    <scope>NUCLEOTIDE SEQUENCE</scope>
</reference>
<dbReference type="PANTHER" id="PTHR31499">
    <property type="entry name" value="MYB FAMILY TRANSCRIPTION FACTOR PHL11"/>
    <property type="match status" value="1"/>
</dbReference>
<feature type="compositionally biased region" description="Basic and acidic residues" evidence="5">
    <location>
        <begin position="339"/>
        <end position="348"/>
    </location>
</feature>
<protein>
    <recommendedName>
        <fullName evidence="6">HTH myb-type domain-containing protein</fullName>
    </recommendedName>
</protein>
<feature type="compositionally biased region" description="Basic and acidic residues" evidence="5">
    <location>
        <begin position="358"/>
        <end position="368"/>
    </location>
</feature>
<keyword evidence="2" id="KW-0238">DNA-binding</keyword>
<keyword evidence="8" id="KW-1185">Reference proteome</keyword>
<dbReference type="Gene3D" id="1.10.10.60">
    <property type="entry name" value="Homeodomain-like"/>
    <property type="match status" value="1"/>
</dbReference>
<dbReference type="Proteomes" id="UP001054889">
    <property type="component" value="Unassembled WGS sequence"/>
</dbReference>
<dbReference type="Pfam" id="PF14379">
    <property type="entry name" value="Myb_CC_LHEQLE"/>
    <property type="match status" value="1"/>
</dbReference>
<dbReference type="GO" id="GO:0003700">
    <property type="term" value="F:DNA-binding transcription factor activity"/>
    <property type="evidence" value="ECO:0007669"/>
    <property type="project" value="InterPro"/>
</dbReference>
<dbReference type="Pfam" id="PF00249">
    <property type="entry name" value="Myb_DNA-binding"/>
    <property type="match status" value="1"/>
</dbReference>
<dbReference type="FunFam" id="1.10.10.60:FF:000002">
    <property type="entry name" value="Myb family transcription factor"/>
    <property type="match status" value="1"/>
</dbReference>
<feature type="domain" description="HTH myb-type" evidence="6">
    <location>
        <begin position="193"/>
        <end position="253"/>
    </location>
</feature>
<evidence type="ECO:0000256" key="2">
    <source>
        <dbReference type="ARBA" id="ARBA00023125"/>
    </source>
</evidence>
<feature type="region of interest" description="Disordered" evidence="5">
    <location>
        <begin position="1"/>
        <end position="29"/>
    </location>
</feature>
<keyword evidence="1" id="KW-0805">Transcription regulation</keyword>
<dbReference type="InterPro" id="IPR006447">
    <property type="entry name" value="Myb_dom_plants"/>
</dbReference>